<feature type="domain" description="Urease accessory protein UreH-like transmembrane" evidence="2">
    <location>
        <begin position="10"/>
        <end position="196"/>
    </location>
</feature>
<feature type="transmembrane region" description="Helical" evidence="1">
    <location>
        <begin position="207"/>
        <end position="227"/>
    </location>
</feature>
<dbReference type="InterPro" id="IPR051790">
    <property type="entry name" value="Cytochrome_c-biogenesis_DsbD"/>
</dbReference>
<dbReference type="PANTHER" id="PTHR31272:SF4">
    <property type="entry name" value="CYTOCHROME C-TYPE BIOGENESIS PROTEIN HI_1454-RELATED"/>
    <property type="match status" value="1"/>
</dbReference>
<name>A0A1C7PDI8_9BACT</name>
<protein>
    <submittedName>
        <fullName evidence="3">Cytochrome c biogenesis protein transmembrane region</fullName>
    </submittedName>
</protein>
<evidence type="ECO:0000313" key="3">
    <source>
        <dbReference type="EMBL" id="SEH84115.1"/>
    </source>
</evidence>
<accession>A0A1C7PDI8</accession>
<feature type="transmembrane region" description="Helical" evidence="1">
    <location>
        <begin position="6"/>
        <end position="31"/>
    </location>
</feature>
<dbReference type="PANTHER" id="PTHR31272">
    <property type="entry name" value="CYTOCHROME C-TYPE BIOGENESIS PROTEIN HI_1454-RELATED"/>
    <property type="match status" value="1"/>
</dbReference>
<evidence type="ECO:0000259" key="2">
    <source>
        <dbReference type="Pfam" id="PF13386"/>
    </source>
</evidence>
<gene>
    <name evidence="3" type="ORF">PYTT_1139</name>
</gene>
<feature type="transmembrane region" description="Helical" evidence="1">
    <location>
        <begin position="43"/>
        <end position="64"/>
    </location>
</feature>
<dbReference type="Pfam" id="PF13386">
    <property type="entry name" value="DsbD_2"/>
    <property type="match status" value="1"/>
</dbReference>
<feature type="transmembrane region" description="Helical" evidence="1">
    <location>
        <begin position="162"/>
        <end position="186"/>
    </location>
</feature>
<evidence type="ECO:0000256" key="1">
    <source>
        <dbReference type="SAM" id="Phobius"/>
    </source>
</evidence>
<sequence length="228" mass="24250">MDWQLLSLLGVGVAAAVSPCPLATNVAALGFISQDMASRRMSLIASACYTLGRVLAYVLAGLLVSQGLASAPMLSFWMQEELPVYLGPVMMAAGLVILGFVPFFSFGKKPDGETARRMVRRTGAFGALVLGFLFALAMCPPSAALFFGTAVPWAAQAGSEGAWLGISLFGVGTALPVVVFSLLFVFSARRAAAVMRHMPKIQQVMKAATGWFFLGLGVYWLFSRILLV</sequence>
<proteinExistence type="predicted"/>
<dbReference type="Proteomes" id="UP000176204">
    <property type="component" value="Chromosome I"/>
</dbReference>
<dbReference type="KEGG" id="agl:PYTT_1139"/>
<feature type="transmembrane region" description="Helical" evidence="1">
    <location>
        <begin position="84"/>
        <end position="104"/>
    </location>
</feature>
<feature type="transmembrane region" description="Helical" evidence="1">
    <location>
        <begin position="125"/>
        <end position="150"/>
    </location>
</feature>
<organism evidence="3 4">
    <name type="scientific">Akkermansia glycaniphila</name>
    <dbReference type="NCBI Taxonomy" id="1679444"/>
    <lineage>
        <taxon>Bacteria</taxon>
        <taxon>Pseudomonadati</taxon>
        <taxon>Verrucomicrobiota</taxon>
        <taxon>Verrucomicrobiia</taxon>
        <taxon>Verrucomicrobiales</taxon>
        <taxon>Akkermansiaceae</taxon>
        <taxon>Akkermansia</taxon>
    </lineage>
</organism>
<dbReference type="RefSeq" id="WP_067774169.1">
    <property type="nucleotide sequence ID" value="NZ_LIGX01000017.1"/>
</dbReference>
<dbReference type="EMBL" id="LT629973">
    <property type="protein sequence ID" value="SEH84115.1"/>
    <property type="molecule type" value="Genomic_DNA"/>
</dbReference>
<reference evidence="4" key="1">
    <citation type="submission" date="2016-09" db="EMBL/GenBank/DDBJ databases">
        <authorList>
            <person name="Koehorst J."/>
        </authorList>
    </citation>
    <scope>NUCLEOTIDE SEQUENCE [LARGE SCALE GENOMIC DNA]</scope>
</reference>
<dbReference type="STRING" id="1679444.PYTT_1139"/>
<dbReference type="InterPro" id="IPR039447">
    <property type="entry name" value="UreH-like_TM_dom"/>
</dbReference>
<keyword evidence="1 3" id="KW-0812">Transmembrane</keyword>
<dbReference type="OrthoDB" id="43562at2"/>
<keyword evidence="1" id="KW-1133">Transmembrane helix</keyword>
<keyword evidence="4" id="KW-1185">Reference proteome</keyword>
<evidence type="ECO:0000313" key="4">
    <source>
        <dbReference type="Proteomes" id="UP000176204"/>
    </source>
</evidence>
<keyword evidence="1" id="KW-0472">Membrane</keyword>
<dbReference type="AlphaFoldDB" id="A0A1C7PDI8"/>